<protein>
    <submittedName>
        <fullName evidence="1">Uncharacterized protein</fullName>
    </submittedName>
</protein>
<name>A0ACC0KS59_CHOFU</name>
<dbReference type="EMBL" id="CM046118">
    <property type="protein sequence ID" value="KAI8438996.1"/>
    <property type="molecule type" value="Genomic_DNA"/>
</dbReference>
<gene>
    <name evidence="1" type="ORF">MSG28_011295</name>
</gene>
<evidence type="ECO:0000313" key="2">
    <source>
        <dbReference type="Proteomes" id="UP001064048"/>
    </source>
</evidence>
<evidence type="ECO:0000313" key="1">
    <source>
        <dbReference type="EMBL" id="KAI8438996.1"/>
    </source>
</evidence>
<reference evidence="1 2" key="1">
    <citation type="journal article" date="2022" name="Genome Biol. Evol.">
        <title>The Spruce Budworm Genome: Reconstructing the Evolutionary History of Antifreeze Proteins.</title>
        <authorList>
            <person name="Beliveau C."/>
            <person name="Gagne P."/>
            <person name="Picq S."/>
            <person name="Vernygora O."/>
            <person name="Keeling C.I."/>
            <person name="Pinkney K."/>
            <person name="Doucet D."/>
            <person name="Wen F."/>
            <person name="Johnston J.S."/>
            <person name="Maaroufi H."/>
            <person name="Boyle B."/>
            <person name="Laroche J."/>
            <person name="Dewar K."/>
            <person name="Juretic N."/>
            <person name="Blackburn G."/>
            <person name="Nisole A."/>
            <person name="Brunet B."/>
            <person name="Brandao M."/>
            <person name="Lumley L."/>
            <person name="Duan J."/>
            <person name="Quan G."/>
            <person name="Lucarotti C.J."/>
            <person name="Roe A.D."/>
            <person name="Sperling F.A.H."/>
            <person name="Levesque R.C."/>
            <person name="Cusson M."/>
        </authorList>
    </citation>
    <scope>NUCLEOTIDE SEQUENCE [LARGE SCALE GENOMIC DNA]</scope>
    <source>
        <strain evidence="1">Glfc:IPQL:Cfum</strain>
    </source>
</reference>
<keyword evidence="2" id="KW-1185">Reference proteome</keyword>
<dbReference type="Proteomes" id="UP001064048">
    <property type="component" value="Chromosome 18"/>
</dbReference>
<sequence length="123" mass="13832">MYEDVDPHRWQRHLLGHTFSVSTPVESSLEGRKTALQAFGSWLRAHEEAQVMLASILVVVGMWWLVRTLLSLVINLICPLMVVVMAVVCVPQLREPLMGQNYPALANLLKSILLKLAENIKTS</sequence>
<comment type="caution">
    <text evidence="1">The sequence shown here is derived from an EMBL/GenBank/DDBJ whole genome shotgun (WGS) entry which is preliminary data.</text>
</comment>
<organism evidence="1 2">
    <name type="scientific">Choristoneura fumiferana</name>
    <name type="common">Spruce budworm moth</name>
    <name type="synonym">Archips fumiferana</name>
    <dbReference type="NCBI Taxonomy" id="7141"/>
    <lineage>
        <taxon>Eukaryota</taxon>
        <taxon>Metazoa</taxon>
        <taxon>Ecdysozoa</taxon>
        <taxon>Arthropoda</taxon>
        <taxon>Hexapoda</taxon>
        <taxon>Insecta</taxon>
        <taxon>Pterygota</taxon>
        <taxon>Neoptera</taxon>
        <taxon>Endopterygota</taxon>
        <taxon>Lepidoptera</taxon>
        <taxon>Glossata</taxon>
        <taxon>Ditrysia</taxon>
        <taxon>Tortricoidea</taxon>
        <taxon>Tortricidae</taxon>
        <taxon>Tortricinae</taxon>
        <taxon>Choristoneura</taxon>
    </lineage>
</organism>
<proteinExistence type="predicted"/>
<accession>A0ACC0KS59</accession>